<accession>A0A1I2TIW2</accession>
<evidence type="ECO:0000313" key="8">
    <source>
        <dbReference type="Proteomes" id="UP000198623"/>
    </source>
</evidence>
<dbReference type="OrthoDB" id="9804152at2"/>
<dbReference type="PANTHER" id="PTHR34478:SF1">
    <property type="entry name" value="PROTEIN LEMA"/>
    <property type="match status" value="1"/>
</dbReference>
<evidence type="ECO:0000256" key="6">
    <source>
        <dbReference type="SAM" id="Phobius"/>
    </source>
</evidence>
<feature type="transmembrane region" description="Helical" evidence="6">
    <location>
        <begin position="6"/>
        <end position="26"/>
    </location>
</feature>
<dbReference type="AlphaFoldDB" id="A0A1I2TIW2"/>
<dbReference type="Pfam" id="PF04011">
    <property type="entry name" value="LemA"/>
    <property type="match status" value="1"/>
</dbReference>
<reference evidence="8" key="1">
    <citation type="submission" date="2016-10" db="EMBL/GenBank/DDBJ databases">
        <authorList>
            <person name="Varghese N."/>
            <person name="Submissions S."/>
        </authorList>
    </citation>
    <scope>NUCLEOTIDE SEQUENCE [LARGE SCALE GENOMIC DNA]</scope>
    <source>
        <strain evidence="8">CGMCC 1.10971</strain>
    </source>
</reference>
<keyword evidence="4 6" id="KW-1133">Transmembrane helix</keyword>
<dbReference type="PANTHER" id="PTHR34478">
    <property type="entry name" value="PROTEIN LEMA"/>
    <property type="match status" value="1"/>
</dbReference>
<sequence length="192" mass="22021">MEPGTLIFIGVIALITFYVISLYNNLVRLKHNVSQAWSNIDVLLKQRHDELPKLVDTCREYMQYEQETLTRVIEARSQVATAREKQDINGLGQAETQLRIGLGSLFALAEDYPELKASDSFQHLQSRITGLESSIADRREFYNESVNIYNVRIEQFPDLIIARQLNFSSRALLVFKDAELTDVNIGQLFKSH</sequence>
<proteinExistence type="inferred from homology"/>
<evidence type="ECO:0000256" key="1">
    <source>
        <dbReference type="ARBA" id="ARBA00004167"/>
    </source>
</evidence>
<name>A0A1I2TIW2_9GAMM</name>
<dbReference type="GO" id="GO:0016020">
    <property type="term" value="C:membrane"/>
    <property type="evidence" value="ECO:0007669"/>
    <property type="project" value="UniProtKB-SubCell"/>
</dbReference>
<evidence type="ECO:0000256" key="3">
    <source>
        <dbReference type="ARBA" id="ARBA00022692"/>
    </source>
</evidence>
<organism evidence="7 8">
    <name type="scientific">Neptunomonas qingdaonensis</name>
    <dbReference type="NCBI Taxonomy" id="1045558"/>
    <lineage>
        <taxon>Bacteria</taxon>
        <taxon>Pseudomonadati</taxon>
        <taxon>Pseudomonadota</taxon>
        <taxon>Gammaproteobacteria</taxon>
        <taxon>Oceanospirillales</taxon>
        <taxon>Oceanospirillaceae</taxon>
        <taxon>Neptunomonas</taxon>
    </lineage>
</organism>
<protein>
    <submittedName>
        <fullName evidence="7">LemA protein</fullName>
    </submittedName>
</protein>
<evidence type="ECO:0000256" key="5">
    <source>
        <dbReference type="ARBA" id="ARBA00023136"/>
    </source>
</evidence>
<evidence type="ECO:0000313" key="7">
    <source>
        <dbReference type="EMBL" id="SFG64855.1"/>
    </source>
</evidence>
<evidence type="ECO:0000256" key="2">
    <source>
        <dbReference type="ARBA" id="ARBA00008854"/>
    </source>
</evidence>
<dbReference type="EMBL" id="FOOU01000010">
    <property type="protein sequence ID" value="SFG64855.1"/>
    <property type="molecule type" value="Genomic_DNA"/>
</dbReference>
<dbReference type="Proteomes" id="UP000198623">
    <property type="component" value="Unassembled WGS sequence"/>
</dbReference>
<gene>
    <name evidence="7" type="ORF">SAMN05216175_11082</name>
</gene>
<dbReference type="InterPro" id="IPR023353">
    <property type="entry name" value="LemA-like_dom_sf"/>
</dbReference>
<dbReference type="Gene3D" id="1.20.1440.20">
    <property type="entry name" value="LemA-like domain"/>
    <property type="match status" value="1"/>
</dbReference>
<keyword evidence="3 6" id="KW-0812">Transmembrane</keyword>
<comment type="similarity">
    <text evidence="2">Belongs to the LemA family.</text>
</comment>
<evidence type="ECO:0000256" key="4">
    <source>
        <dbReference type="ARBA" id="ARBA00022989"/>
    </source>
</evidence>
<dbReference type="RefSeq" id="WP_090728791.1">
    <property type="nucleotide sequence ID" value="NZ_FOOU01000010.1"/>
</dbReference>
<dbReference type="SUPFAM" id="SSF140478">
    <property type="entry name" value="LemA-like"/>
    <property type="match status" value="1"/>
</dbReference>
<dbReference type="STRING" id="1045558.SAMN05216175_11082"/>
<comment type="subcellular location">
    <subcellularLocation>
        <location evidence="1">Membrane</location>
        <topology evidence="1">Single-pass membrane protein</topology>
    </subcellularLocation>
</comment>
<dbReference type="InterPro" id="IPR007156">
    <property type="entry name" value="MamQ_LemA"/>
</dbReference>
<keyword evidence="8" id="KW-1185">Reference proteome</keyword>
<keyword evidence="5 6" id="KW-0472">Membrane</keyword>